<reference evidence="7 8" key="1">
    <citation type="submission" date="2018-10" db="EMBL/GenBank/DDBJ databases">
        <title>Cohnella sp. M2MS4P-1, whole genome shotgun sequence.</title>
        <authorList>
            <person name="Tuo L."/>
        </authorList>
    </citation>
    <scope>NUCLEOTIDE SEQUENCE [LARGE SCALE GENOMIC DNA]</scope>
    <source>
        <strain evidence="7 8">M2MS4P-1</strain>
    </source>
</reference>
<feature type="region of interest" description="Disordered" evidence="4">
    <location>
        <begin position="1259"/>
        <end position="1289"/>
    </location>
</feature>
<comment type="caution">
    <text evidence="7">The sequence shown here is derived from an EMBL/GenBank/DDBJ whole genome shotgun (WGS) entry which is preliminary data.</text>
</comment>
<feature type="domain" description="SD-repeat containing protein B" evidence="6">
    <location>
        <begin position="1044"/>
        <end position="1167"/>
    </location>
</feature>
<feature type="transmembrane region" description="Helical" evidence="5">
    <location>
        <begin position="2615"/>
        <end position="2637"/>
    </location>
</feature>
<feature type="compositionally biased region" description="Polar residues" evidence="4">
    <location>
        <begin position="1266"/>
        <end position="1289"/>
    </location>
</feature>
<feature type="domain" description="SD-repeat containing protein B" evidence="6">
    <location>
        <begin position="2434"/>
        <end position="2544"/>
    </location>
</feature>
<dbReference type="RefSeq" id="WP_120974731.1">
    <property type="nucleotide sequence ID" value="NZ_RBZM01000002.1"/>
</dbReference>
<dbReference type="EMBL" id="RBZM01000002">
    <property type="protein sequence ID" value="RKP57116.1"/>
    <property type="molecule type" value="Genomic_DNA"/>
</dbReference>
<organism evidence="7 8">
    <name type="scientific">Cohnella endophytica</name>
    <dbReference type="NCBI Taxonomy" id="2419778"/>
    <lineage>
        <taxon>Bacteria</taxon>
        <taxon>Bacillati</taxon>
        <taxon>Bacillota</taxon>
        <taxon>Bacilli</taxon>
        <taxon>Bacillales</taxon>
        <taxon>Paenibacillaceae</taxon>
        <taxon>Cohnella</taxon>
    </lineage>
</organism>
<feature type="domain" description="SD-repeat containing protein B" evidence="6">
    <location>
        <begin position="1563"/>
        <end position="1700"/>
    </location>
</feature>
<dbReference type="OrthoDB" id="2056845at2"/>
<keyword evidence="5" id="KW-0472">Membrane</keyword>
<protein>
    <recommendedName>
        <fullName evidence="6">SD-repeat containing protein B domain-containing protein</fullName>
    </recommendedName>
</protein>
<dbReference type="InterPro" id="IPR033764">
    <property type="entry name" value="Sdr_B"/>
</dbReference>
<keyword evidence="8" id="KW-1185">Reference proteome</keyword>
<feature type="domain" description="SD-repeat containing protein B" evidence="6">
    <location>
        <begin position="1172"/>
        <end position="1284"/>
    </location>
</feature>
<evidence type="ECO:0000259" key="6">
    <source>
        <dbReference type="Pfam" id="PF17210"/>
    </source>
</evidence>
<feature type="domain" description="SD-repeat containing protein B" evidence="6">
    <location>
        <begin position="1430"/>
        <end position="1531"/>
    </location>
</feature>
<sequence length="2647" mass="282401">MKKVKSLFFVFLAITLLWNYGWLPKPTANADSDPSNGIIMSLSTDVPTVPSGKAFTYDIKFSFSGLSTNTLNFTKLKLEFPLPAGVQYLGDVPIQVISGVTRSGGTVIDGTTTGETLTFSFDPTVPVEGDSYTLQVNARYLPYVTANGTQTTTSARIYSTDDAATDVETSNDVTVTATASADWSLTKTKVSPHPIPMAGGNVQYELFFNNNQSADDIGQLDIEKVTLTDTLPDHSIFVSASSGGVYDSSTNKVTWSNPGSMRDDTRYYVTVNYPTADFNTFDCSVPAKCVVNNALVTFNAIGSGTIVNLPASVTHGFVTTPLDDGLGGVFYKNVNVHQQEISKGQDVTFYIGGFHNYSNTVLTNASIVDLTPQKDKSGVAVDFNVKSIRTAIFQDIPSQSYDVYYATNAIGDDWTLWKHIANSKTADTLNIGDLPPGTKVTGVKFDIPGALPISFAQLSEFEITYTLDDSYNVDAAGQKVENTADLYYTFDGTPTVFHDPATVLLWGDRPLVELKKTRLGGSSYSPDQIIDFEIKVTNTDLASDKFYDPIVMDVLPPSLTYVPGSSTIFASSGFPNVGTLASPVLGVAGTDTLMTWKFTGSVEMDNNDYFVIRYKAKVNTYADPTTYVNYAEVTTNSITHPYFNDYWFDLKDDLFDHDGDGSIADKLIISGAQFTVNEVAALGSYKRVRGELDSGWMLGQVPDGWKDGDPGDTLGTTVAGGRVDYKLTVFNKGNVPLDHIVVVDVLPKIGDEGALLGGRGTTWNTVLTAPLPSLPADPVGYTVYYSTDAHPKMNNPGTTWTTTPPVDLTTATALKFVFVATDVLAKGASKNIVWTMKAPVGAPNKKIAWNSFGQQAYKLSGSSLEPAEPPKVGVHILPDPKLKLGDYVWLDINKNGIQDAGETGVNGVRVDLLKSDGTPFTKDYDNDGVTEHVPVFTVTGDDDAGNPGYYLFPNLDAGDYKVQFTMPSLQPGEYTYGSGADAYVNPANPYDTWTLKGIGATDKDSNVGGTAVTPDQSATIVSDVVHLTANDFSIDAGLYPPLGAIGDYVWEDTNGNGLQDEAASKGINGETVELLKETTPGTWVSQGTRITANNGGNPGYYEFTGLLPGKYKVRFPQKVTIGGIDRVLTFKQKGTNKTTDSNPGTNGDSDVIDLQLGEINHTIDAGYVQPVQIGDFVWEDTNADGIQDAGEPVKSGVTVNLQDGSGNPVKELNGTTNRTALTDAFGNYLFKDLLPGTYKVEFVLPTGYGFTKKGLGGNSALDSDVNRSTNNSPTLQTKGTTNNVSLPNPGDSNLNVDAGLVKLLSLGDFVWKDLNRNGIQDAGETGVSGVSVVLHYEDDANVVPTSNYRTATTDANGKYQFDHLYPGKYTVDFTRPAGYLFTSAAQGADRAKDSNPIVPALPSATKASTPQITLSGTDDMTIDAGLIPLASIGDFVWLDVNGNGQQDGGTEVGVSGVVVQLLDAVSGLPVANDAYNQPIASQTTGTDGLYKFSNLPNGSYKVKFTLPTGYWFTQVHQGATATDSDAIEQPAAPPSTNKVGITNAVALDYSYDNTIDAGVRTLASIGDRVWLDSNGNGVQDAGEIGVNGVKVELYQVDPLTHVYTHVTSDVYGNDISFVTTANKGPDKGYYRFPNLMPGTYRVKFTDLPTDYEFTSKGSNGLLHPESDSDANPNKLDSDYGMTQEVILAWSEQYDNLDAGILTRTEIGDYVWLDENADGIQDATEHGVENVVVNLLDGSGNLLFTTTTDADGKYLFTNLWPDDFIVEFKLPSDYYIFSPKDTGGNTAVSDELDSDADLTTGRTETVTLASGDVKLGYDAGLVKLVSLGDLLWDDKNGNGKQDKIDPADPASPLEPGVAGVTVSLLNNLNTVIATTVTDTNGKYLFEKLLPGTYKVKFALPAGYMFTAKNAASDTIDSNVNPSTGITDSIILPPGKDDMTIDAGIVKLAALGDYVWMDRNLNGIQNAGEPGVDGVTVELMANDGVTPATDKDGNPIASVVTSSGGAYYFGNLVPGTYVVKFDIPAGYVATQRKAGSDDNMDSDIGTNGLTSAITLVPGQVKLSVDAGLVKLVTLGDTLWLDDNIIGSQDGEPVATAASNVTVGLYDENGAPIMAGAVPVTTTTDMNGKYSFADLYPGKYKVKFDLPSGYIFTRQYATGASASTDSNVNEAGWTDVITLIAGQDDLTIDAGIVLPASIGDYVWEDLNQNGIQDVGEKGLNGLKVELLAEDGTVIRTTTTADNAGVPGYYKFTQLIPGKYRVKFTVKPAYMFTIKGAGTGSNNSDAGLDGTTDYVTLLPGEDNADIDAGMYLAPVIELSKLGDFVWLDQNGNGIQDPGELGLNGVQVELYNIYNAVIATTVTENDENGKAGFYEFKNLLPNDYSVKFIVPDGYALSPYLVGNDDKIDSDAGTDGLTAVIHLQPGVYNKTIDAGLVKLASVGNYVWIDADKNGIQNAGEAGQDGIQVTLYNEEGSVVATAITENGGYYEFLKLYPGKYRIKFDLPQGYKFTKSRAGNSIETDSNADKDGYTELFTLSAGQRNLTIDAGLYLAKAAEKPPVNSGNDNGNPSGGNEEQGGNNGNSGHNKGDGKSGTPAGDNHGKNGYGGKNALPQTGESRPLLPIIGYALSLSAIGILSARWYLRRKIAKSFNQ</sequence>
<dbReference type="SUPFAM" id="SSF117074">
    <property type="entry name" value="Hypothetical protein PA1324"/>
    <property type="match status" value="13"/>
</dbReference>
<keyword evidence="5" id="KW-1133">Transmembrane helix</keyword>
<proteinExistence type="predicted"/>
<dbReference type="PANTHER" id="PTHR23303:SF15">
    <property type="entry name" value="COLOSSIN-A"/>
    <property type="match status" value="1"/>
</dbReference>
<dbReference type="Proteomes" id="UP000282076">
    <property type="component" value="Unassembled WGS sequence"/>
</dbReference>
<comment type="subcellular location">
    <subcellularLocation>
        <location evidence="1">Secreted</location>
    </subcellularLocation>
</comment>
<evidence type="ECO:0000313" key="7">
    <source>
        <dbReference type="EMBL" id="RKP57116.1"/>
    </source>
</evidence>
<keyword evidence="2" id="KW-0964">Secreted</keyword>
<feature type="domain" description="SD-repeat containing protein B" evidence="6">
    <location>
        <begin position="2316"/>
        <end position="2430"/>
    </location>
</feature>
<accession>A0A494Y308</accession>
<evidence type="ECO:0000256" key="3">
    <source>
        <dbReference type="ARBA" id="ARBA00022729"/>
    </source>
</evidence>
<evidence type="ECO:0000256" key="2">
    <source>
        <dbReference type="ARBA" id="ARBA00022525"/>
    </source>
</evidence>
<feature type="domain" description="SD-repeat containing protein B" evidence="6">
    <location>
        <begin position="1705"/>
        <end position="1820"/>
    </location>
</feature>
<evidence type="ECO:0000256" key="4">
    <source>
        <dbReference type="SAM" id="MobiDB-lite"/>
    </source>
</evidence>
<evidence type="ECO:0000313" key="8">
    <source>
        <dbReference type="Proteomes" id="UP000282076"/>
    </source>
</evidence>
<feature type="domain" description="SD-repeat containing protein B" evidence="6">
    <location>
        <begin position="2071"/>
        <end position="2189"/>
    </location>
</feature>
<feature type="compositionally biased region" description="Low complexity" evidence="4">
    <location>
        <begin position="2556"/>
        <end position="2568"/>
    </location>
</feature>
<dbReference type="InterPro" id="IPR051417">
    <property type="entry name" value="SDr/BOS_complex"/>
</dbReference>
<feature type="domain" description="SD-repeat containing protein B" evidence="6">
    <location>
        <begin position="883"/>
        <end position="968"/>
    </location>
</feature>
<feature type="region of interest" description="Disordered" evidence="4">
    <location>
        <begin position="2551"/>
        <end position="2608"/>
    </location>
</feature>
<feature type="domain" description="SD-repeat containing protein B" evidence="6">
    <location>
        <begin position="1825"/>
        <end position="1943"/>
    </location>
</feature>
<evidence type="ECO:0000256" key="1">
    <source>
        <dbReference type="ARBA" id="ARBA00004613"/>
    </source>
</evidence>
<feature type="domain" description="SD-repeat containing protein B" evidence="6">
    <location>
        <begin position="1948"/>
        <end position="2066"/>
    </location>
</feature>
<dbReference type="Gene3D" id="2.60.40.10">
    <property type="entry name" value="Immunoglobulins"/>
    <property type="match status" value="13"/>
</dbReference>
<keyword evidence="5" id="KW-0812">Transmembrane</keyword>
<keyword evidence="3" id="KW-0732">Signal</keyword>
<feature type="domain" description="SD-repeat containing protein B" evidence="6">
    <location>
        <begin position="2193"/>
        <end position="2306"/>
    </location>
</feature>
<feature type="domain" description="SD-repeat containing protein B" evidence="6">
    <location>
        <begin position="1305"/>
        <end position="1426"/>
    </location>
</feature>
<gene>
    <name evidence="7" type="ORF">D7Z26_03800</name>
</gene>
<dbReference type="InterPro" id="IPR013783">
    <property type="entry name" value="Ig-like_fold"/>
</dbReference>
<name>A0A494Y308_9BACL</name>
<dbReference type="Pfam" id="PF17210">
    <property type="entry name" value="SdrD_B"/>
    <property type="match status" value="13"/>
</dbReference>
<evidence type="ECO:0000256" key="5">
    <source>
        <dbReference type="SAM" id="Phobius"/>
    </source>
</evidence>
<dbReference type="PANTHER" id="PTHR23303">
    <property type="entry name" value="CARBOXYPEPTIDASE REGULATORY REGION-CONTAINING"/>
    <property type="match status" value="1"/>
</dbReference>
<dbReference type="GO" id="GO:0005576">
    <property type="term" value="C:extracellular region"/>
    <property type="evidence" value="ECO:0007669"/>
    <property type="project" value="UniProtKB-SubCell"/>
</dbReference>